<name>A0A653K7I7_9GAMM</name>
<dbReference type="PROSITE" id="PS50405">
    <property type="entry name" value="GST_CTER"/>
    <property type="match status" value="1"/>
</dbReference>
<gene>
    <name evidence="2" type="ORF">ACI8B_300026</name>
</gene>
<dbReference type="RefSeq" id="WP_159725517.1">
    <property type="nucleotide sequence ID" value="NZ_LR732744.1"/>
</dbReference>
<dbReference type="Gene3D" id="1.20.1050.130">
    <property type="match status" value="1"/>
</dbReference>
<dbReference type="InterPro" id="IPR036282">
    <property type="entry name" value="Glutathione-S-Trfase_C_sf"/>
</dbReference>
<dbReference type="Pfam" id="PF13410">
    <property type="entry name" value="GST_C_2"/>
    <property type="match status" value="1"/>
</dbReference>
<dbReference type="InterPro" id="IPR036249">
    <property type="entry name" value="Thioredoxin-like_sf"/>
</dbReference>
<sequence length="205" mass="23524">MNVNLSTLPLNLADDPLSTDCYSVRLLLEFLQLPYQSVYADVEQFDNKFESPVLLDSSSNISGLMFIFQYLIELTGTQSQWIPVYLSSQIQEWHDFNEKLKLSLGQLRQASMAMDQFLTDEKRLFKQAAQQLRELDDHLCEQTICGHRYLLGGQLTAADLIVFPQVALAWDAGVSLLPFLHIRRWINHIRHQPKFIPMAGLLAIN</sequence>
<protein>
    <submittedName>
        <fullName evidence="2">Glutathione S-transferase</fullName>
    </submittedName>
</protein>
<reference evidence="2 3" key="1">
    <citation type="submission" date="2019-10" db="EMBL/GenBank/DDBJ databases">
        <authorList>
            <person name="Karimi E."/>
        </authorList>
    </citation>
    <scope>NUCLEOTIDE SEQUENCE [LARGE SCALE GENOMIC DNA]</scope>
    <source>
        <strain evidence="2">Acinetobacter sp. 8BE</strain>
    </source>
</reference>
<proteinExistence type="predicted"/>
<accession>A0A653K7I7</accession>
<dbReference type="SUPFAM" id="SSF47616">
    <property type="entry name" value="GST C-terminal domain-like"/>
    <property type="match status" value="1"/>
</dbReference>
<keyword evidence="2" id="KW-0808">Transferase</keyword>
<evidence type="ECO:0000313" key="3">
    <source>
        <dbReference type="Proteomes" id="UP000430404"/>
    </source>
</evidence>
<dbReference type="InterPro" id="IPR010987">
    <property type="entry name" value="Glutathione-S-Trfase_C-like"/>
</dbReference>
<dbReference type="Proteomes" id="UP000430404">
    <property type="component" value="Unassembled WGS sequence"/>
</dbReference>
<evidence type="ECO:0000259" key="1">
    <source>
        <dbReference type="PROSITE" id="PS50405"/>
    </source>
</evidence>
<dbReference type="PANTHER" id="PTHR44051">
    <property type="entry name" value="GLUTATHIONE S-TRANSFERASE-RELATED"/>
    <property type="match status" value="1"/>
</dbReference>
<dbReference type="SUPFAM" id="SSF52833">
    <property type="entry name" value="Thioredoxin-like"/>
    <property type="match status" value="1"/>
</dbReference>
<dbReference type="GO" id="GO:0016740">
    <property type="term" value="F:transferase activity"/>
    <property type="evidence" value="ECO:0007669"/>
    <property type="project" value="UniProtKB-KW"/>
</dbReference>
<feature type="domain" description="GST C-terminal" evidence="1">
    <location>
        <begin position="83"/>
        <end position="205"/>
    </location>
</feature>
<evidence type="ECO:0000313" key="2">
    <source>
        <dbReference type="EMBL" id="VXA56894.1"/>
    </source>
</evidence>
<dbReference type="EMBL" id="CABWKZ010000024">
    <property type="protein sequence ID" value="VXA56894.1"/>
    <property type="molecule type" value="Genomic_DNA"/>
</dbReference>
<dbReference type="PANTHER" id="PTHR44051:SF8">
    <property type="entry name" value="GLUTATHIONE S-TRANSFERASE GSTA"/>
    <property type="match status" value="1"/>
</dbReference>
<organism evidence="2 3">
    <name type="scientific">Acinetobacter proteolyticus</name>
    <dbReference type="NCBI Taxonomy" id="1776741"/>
    <lineage>
        <taxon>Bacteria</taxon>
        <taxon>Pseudomonadati</taxon>
        <taxon>Pseudomonadota</taxon>
        <taxon>Gammaproteobacteria</taxon>
        <taxon>Moraxellales</taxon>
        <taxon>Moraxellaceae</taxon>
        <taxon>Acinetobacter</taxon>
    </lineage>
</organism>
<dbReference type="AlphaFoldDB" id="A0A653K7I7"/>